<proteinExistence type="predicted"/>
<evidence type="ECO:0000313" key="1">
    <source>
        <dbReference type="EMBL" id="CAK9275821.1"/>
    </source>
</evidence>
<accession>A0ABP0XBR2</accession>
<evidence type="ECO:0000313" key="2">
    <source>
        <dbReference type="Proteomes" id="UP001497444"/>
    </source>
</evidence>
<reference evidence="1" key="1">
    <citation type="submission" date="2024-02" db="EMBL/GenBank/DDBJ databases">
        <authorList>
            <consortium name="ELIXIR-Norway"/>
            <consortium name="Elixir Norway"/>
        </authorList>
    </citation>
    <scope>NUCLEOTIDE SEQUENCE</scope>
</reference>
<name>A0ABP0XBR2_9BRYO</name>
<dbReference type="EMBL" id="OZ020102">
    <property type="protein sequence ID" value="CAK9275821.1"/>
    <property type="molecule type" value="Genomic_DNA"/>
</dbReference>
<gene>
    <name evidence="1" type="ORF">CSSPJE1EN1_LOCUS21299</name>
</gene>
<dbReference type="Proteomes" id="UP001497444">
    <property type="component" value="Chromosome 7"/>
</dbReference>
<sequence length="124" mass="14196">MGEDDDQENVIGAVQAQVAALEVDDLLSEHEWSLLENGNSAFAVANNKPVPKTRDEASIHFLVLEVADAKYQNSEQKILRLLNEQSGAERMLIMRDEWKEAERWEMGSVETEYQKDSPERRIHI</sequence>
<organism evidence="1 2">
    <name type="scientific">Sphagnum jensenii</name>
    <dbReference type="NCBI Taxonomy" id="128206"/>
    <lineage>
        <taxon>Eukaryota</taxon>
        <taxon>Viridiplantae</taxon>
        <taxon>Streptophyta</taxon>
        <taxon>Embryophyta</taxon>
        <taxon>Bryophyta</taxon>
        <taxon>Sphagnophytina</taxon>
        <taxon>Sphagnopsida</taxon>
        <taxon>Sphagnales</taxon>
        <taxon>Sphagnaceae</taxon>
        <taxon>Sphagnum</taxon>
    </lineage>
</organism>
<keyword evidence="2" id="KW-1185">Reference proteome</keyword>
<protein>
    <submittedName>
        <fullName evidence="1">Uncharacterized protein</fullName>
    </submittedName>
</protein>